<dbReference type="InterPro" id="IPR013087">
    <property type="entry name" value="Znf_C2H2_type"/>
</dbReference>
<evidence type="ECO:0000313" key="8">
    <source>
        <dbReference type="EMBL" id="KOX68917.1"/>
    </source>
</evidence>
<feature type="domain" description="C2H2-type" evidence="7">
    <location>
        <begin position="164"/>
        <end position="186"/>
    </location>
</feature>
<proteinExistence type="predicted"/>
<dbReference type="SMART" id="SM00355">
    <property type="entry name" value="ZnF_C2H2"/>
    <property type="match status" value="6"/>
</dbReference>
<dbReference type="Pfam" id="PF13894">
    <property type="entry name" value="zf-C2H2_4"/>
    <property type="match status" value="1"/>
</dbReference>
<keyword evidence="3 5" id="KW-0863">Zinc-finger</keyword>
<sequence>MEELLHQQRQVVAEQTTRNEPVWKTNLQKWNITTIALIEQYISEAGVDMREVPPIHVGPIVNPGTNETISIVIPLSAQLATVTSQKIEKSCKDCTKDAKQSSNNVHPRLRNDKTKGCPYPGCTRYGRAFSRAHDLKRHIARHEMRKEKLQHVVWNDESRESKSYSCLHCKKKYTSEIKLKAHMNSHEKIPDKNVCALCGTCSRNEEELQEHMKQHTANLLEAQTALEKSEKQQPDKEDDFLLEEMLLLNKNPRRVTQPGKNNTNAASKIRCDYCSKTFKTKWTLSSHVAAHEGRFQFDCHQCGKKFVRKSHYEGHMRSHEAARPYVCEQCGKTFKELKHRREHTKRKHPTNQNAIQTLLDSISPCVSEELPVDQTKFTLLMPVNFSV</sequence>
<evidence type="ECO:0000256" key="1">
    <source>
        <dbReference type="ARBA" id="ARBA00022723"/>
    </source>
</evidence>
<evidence type="ECO:0000313" key="9">
    <source>
        <dbReference type="Proteomes" id="UP000053105"/>
    </source>
</evidence>
<keyword evidence="9" id="KW-1185">Reference proteome</keyword>
<accession>A0A0M8ZQK6</accession>
<dbReference type="STRING" id="166423.A0A0M8ZQK6"/>
<evidence type="ECO:0000256" key="6">
    <source>
        <dbReference type="SAM" id="Coils"/>
    </source>
</evidence>
<dbReference type="PROSITE" id="PS00028">
    <property type="entry name" value="ZINC_FINGER_C2H2_1"/>
    <property type="match status" value="4"/>
</dbReference>
<dbReference type="OrthoDB" id="6077919at2759"/>
<keyword evidence="1" id="KW-0479">Metal-binding</keyword>
<feature type="domain" description="C2H2-type" evidence="7">
    <location>
        <begin position="325"/>
        <end position="353"/>
    </location>
</feature>
<evidence type="ECO:0000256" key="2">
    <source>
        <dbReference type="ARBA" id="ARBA00022737"/>
    </source>
</evidence>
<dbReference type="SUPFAM" id="SSF57667">
    <property type="entry name" value="beta-beta-alpha zinc fingers"/>
    <property type="match status" value="2"/>
</dbReference>
<dbReference type="GO" id="GO:0008270">
    <property type="term" value="F:zinc ion binding"/>
    <property type="evidence" value="ECO:0007669"/>
    <property type="project" value="UniProtKB-KW"/>
</dbReference>
<protein>
    <recommendedName>
        <fullName evidence="7">C2H2-type domain-containing protein</fullName>
    </recommendedName>
</protein>
<dbReference type="Proteomes" id="UP000053105">
    <property type="component" value="Unassembled WGS sequence"/>
</dbReference>
<gene>
    <name evidence="8" type="ORF">WN51_06837</name>
</gene>
<name>A0A0M8ZQK6_9HYME</name>
<reference evidence="8 9" key="1">
    <citation type="submission" date="2015-07" db="EMBL/GenBank/DDBJ databases">
        <title>The genome of Melipona quadrifasciata.</title>
        <authorList>
            <person name="Pan H."/>
            <person name="Kapheim K."/>
        </authorList>
    </citation>
    <scope>NUCLEOTIDE SEQUENCE [LARGE SCALE GENOMIC DNA]</scope>
    <source>
        <strain evidence="8">0111107301</strain>
        <tissue evidence="8">Whole body</tissue>
    </source>
</reference>
<dbReference type="AlphaFoldDB" id="A0A0M8ZQK6"/>
<dbReference type="Pfam" id="PF00096">
    <property type="entry name" value="zf-C2H2"/>
    <property type="match status" value="2"/>
</dbReference>
<evidence type="ECO:0000256" key="4">
    <source>
        <dbReference type="ARBA" id="ARBA00022833"/>
    </source>
</evidence>
<dbReference type="EMBL" id="KQ435911">
    <property type="protein sequence ID" value="KOX68917.1"/>
    <property type="molecule type" value="Genomic_DNA"/>
</dbReference>
<keyword evidence="4" id="KW-0862">Zinc</keyword>
<evidence type="ECO:0000256" key="5">
    <source>
        <dbReference type="PROSITE-ProRule" id="PRU00042"/>
    </source>
</evidence>
<dbReference type="PANTHER" id="PTHR24379:SF121">
    <property type="entry name" value="C2H2-TYPE DOMAIN-CONTAINING PROTEIN"/>
    <property type="match status" value="1"/>
</dbReference>
<feature type="domain" description="C2H2-type" evidence="7">
    <location>
        <begin position="297"/>
        <end position="324"/>
    </location>
</feature>
<evidence type="ECO:0000256" key="3">
    <source>
        <dbReference type="ARBA" id="ARBA00022771"/>
    </source>
</evidence>
<dbReference type="FunFam" id="3.30.160.60:FF:000100">
    <property type="entry name" value="Zinc finger 45-like"/>
    <property type="match status" value="1"/>
</dbReference>
<feature type="domain" description="C2H2-type" evidence="7">
    <location>
        <begin position="269"/>
        <end position="296"/>
    </location>
</feature>
<feature type="coiled-coil region" evidence="6">
    <location>
        <begin position="205"/>
        <end position="232"/>
    </location>
</feature>
<dbReference type="InterPro" id="IPR036236">
    <property type="entry name" value="Znf_C2H2_sf"/>
</dbReference>
<evidence type="ECO:0000259" key="7">
    <source>
        <dbReference type="PROSITE" id="PS50157"/>
    </source>
</evidence>
<dbReference type="PROSITE" id="PS50157">
    <property type="entry name" value="ZINC_FINGER_C2H2_2"/>
    <property type="match status" value="4"/>
</dbReference>
<keyword evidence="6" id="KW-0175">Coiled coil</keyword>
<organism evidence="8 9">
    <name type="scientific">Melipona quadrifasciata</name>
    <dbReference type="NCBI Taxonomy" id="166423"/>
    <lineage>
        <taxon>Eukaryota</taxon>
        <taxon>Metazoa</taxon>
        <taxon>Ecdysozoa</taxon>
        <taxon>Arthropoda</taxon>
        <taxon>Hexapoda</taxon>
        <taxon>Insecta</taxon>
        <taxon>Pterygota</taxon>
        <taxon>Neoptera</taxon>
        <taxon>Endopterygota</taxon>
        <taxon>Hymenoptera</taxon>
        <taxon>Apocrita</taxon>
        <taxon>Aculeata</taxon>
        <taxon>Apoidea</taxon>
        <taxon>Anthophila</taxon>
        <taxon>Apidae</taxon>
        <taxon>Melipona</taxon>
    </lineage>
</organism>
<dbReference type="PANTHER" id="PTHR24379">
    <property type="entry name" value="KRAB AND ZINC FINGER DOMAIN-CONTAINING"/>
    <property type="match status" value="1"/>
</dbReference>
<keyword evidence="2" id="KW-0677">Repeat</keyword>
<dbReference type="Gene3D" id="3.30.160.60">
    <property type="entry name" value="Classic Zinc Finger"/>
    <property type="match status" value="4"/>
</dbReference>